<keyword evidence="3" id="KW-1185">Reference proteome</keyword>
<keyword evidence="1" id="KW-0472">Membrane</keyword>
<feature type="transmembrane region" description="Helical" evidence="1">
    <location>
        <begin position="7"/>
        <end position="31"/>
    </location>
</feature>
<keyword evidence="1" id="KW-0812">Transmembrane</keyword>
<proteinExistence type="predicted"/>
<organism evidence="2 3">
    <name type="scientific">Bifidobacterium dolichotidis</name>
    <dbReference type="NCBI Taxonomy" id="2306976"/>
    <lineage>
        <taxon>Bacteria</taxon>
        <taxon>Bacillati</taxon>
        <taxon>Actinomycetota</taxon>
        <taxon>Actinomycetes</taxon>
        <taxon>Bifidobacteriales</taxon>
        <taxon>Bifidobacteriaceae</taxon>
        <taxon>Bifidobacterium</taxon>
    </lineage>
</organism>
<accession>A0A430FQ00</accession>
<dbReference type="AlphaFoldDB" id="A0A430FQ00"/>
<comment type="caution">
    <text evidence="2">The sequence shown here is derived from an EMBL/GenBank/DDBJ whole genome shotgun (WGS) entry which is preliminary data.</text>
</comment>
<gene>
    <name evidence="2" type="ORF">D2E26_0952</name>
</gene>
<evidence type="ECO:0000313" key="2">
    <source>
        <dbReference type="EMBL" id="RSX54898.1"/>
    </source>
</evidence>
<evidence type="ECO:0000313" key="3">
    <source>
        <dbReference type="Proteomes" id="UP000287609"/>
    </source>
</evidence>
<dbReference type="Proteomes" id="UP000287609">
    <property type="component" value="Unassembled WGS sequence"/>
</dbReference>
<dbReference type="RefSeq" id="WP_125963581.1">
    <property type="nucleotide sequence ID" value="NZ_QXGM01000002.1"/>
</dbReference>
<keyword evidence="1" id="KW-1133">Transmembrane helix</keyword>
<dbReference type="EMBL" id="QXGM01000002">
    <property type="protein sequence ID" value="RSX54898.1"/>
    <property type="molecule type" value="Genomic_DNA"/>
</dbReference>
<protein>
    <submittedName>
        <fullName evidence="2">Uncharacterized protein</fullName>
    </submittedName>
</protein>
<feature type="transmembrane region" description="Helical" evidence="1">
    <location>
        <begin position="70"/>
        <end position="90"/>
    </location>
</feature>
<name>A0A430FQ00_9BIFI</name>
<reference evidence="2 3" key="1">
    <citation type="submission" date="2018-09" db="EMBL/GenBank/DDBJ databases">
        <title>Characterization of the phylogenetic diversity of five novel species belonging to the genus Bifidobacterium.</title>
        <authorList>
            <person name="Lugli G.A."/>
            <person name="Duranti S."/>
            <person name="Milani C."/>
        </authorList>
    </citation>
    <scope>NUCLEOTIDE SEQUENCE [LARGE SCALE GENOMIC DNA]</scope>
    <source>
        <strain evidence="2 3">2036B</strain>
    </source>
</reference>
<sequence>MAAVRNIFVTVCAAIVIWIAVLLGGMTYAMFCSTDQVRRTEALGGAVYFQSDAADDGGFNISLGVGNQHAALVVLAVCAVVCAAVDLIILHVRKTRKANNEDTHNTPRAAFVPQRANGMRNINGMPGTNGVNTMNTVSCQGMPVAVPAVAHVTSPNPTGPSHKMY</sequence>
<evidence type="ECO:0000256" key="1">
    <source>
        <dbReference type="SAM" id="Phobius"/>
    </source>
</evidence>